<evidence type="ECO:0000256" key="3">
    <source>
        <dbReference type="SAM" id="MobiDB-lite"/>
    </source>
</evidence>
<sequence>MFRRASAMPSFAARSFSTTPRASFAKLCVIGRLAAEPELVATSTGQELVRYAVGVSTGTKSKEHTSWFRVASFDEGPRREYLMNLPKGTLLHLEANAAMNTFEDSEGKKQSRLQLTQRSIEVISRPRNMAEESAPEPLAAAAA</sequence>
<feature type="compositionally biased region" description="Low complexity" evidence="3">
    <location>
        <begin position="131"/>
        <end position="143"/>
    </location>
</feature>
<dbReference type="InterPro" id="IPR012340">
    <property type="entry name" value="NA-bd_OB-fold"/>
</dbReference>
<evidence type="ECO:0000313" key="5">
    <source>
        <dbReference type="Proteomes" id="UP000800041"/>
    </source>
</evidence>
<dbReference type="SUPFAM" id="SSF50249">
    <property type="entry name" value="Nucleic acid-binding proteins"/>
    <property type="match status" value="1"/>
</dbReference>
<accession>A0A6G1GRM5</accession>
<feature type="region of interest" description="Disordered" evidence="3">
    <location>
        <begin position="124"/>
        <end position="143"/>
    </location>
</feature>
<dbReference type="GO" id="GO:0003697">
    <property type="term" value="F:single-stranded DNA binding"/>
    <property type="evidence" value="ECO:0007669"/>
    <property type="project" value="InterPro"/>
</dbReference>
<dbReference type="OrthoDB" id="1078367at2759"/>
<dbReference type="AlphaFoldDB" id="A0A6G1GRM5"/>
<dbReference type="CDD" id="cd04496">
    <property type="entry name" value="SSB_OBF"/>
    <property type="match status" value="1"/>
</dbReference>
<reference evidence="4" key="1">
    <citation type="journal article" date="2020" name="Stud. Mycol.">
        <title>101 Dothideomycetes genomes: a test case for predicting lifestyles and emergence of pathogens.</title>
        <authorList>
            <person name="Haridas S."/>
            <person name="Albert R."/>
            <person name="Binder M."/>
            <person name="Bloem J."/>
            <person name="Labutti K."/>
            <person name="Salamov A."/>
            <person name="Andreopoulos B."/>
            <person name="Baker S."/>
            <person name="Barry K."/>
            <person name="Bills G."/>
            <person name="Bluhm B."/>
            <person name="Cannon C."/>
            <person name="Castanera R."/>
            <person name="Culley D."/>
            <person name="Daum C."/>
            <person name="Ezra D."/>
            <person name="Gonzalez J."/>
            <person name="Henrissat B."/>
            <person name="Kuo A."/>
            <person name="Liang C."/>
            <person name="Lipzen A."/>
            <person name="Lutzoni F."/>
            <person name="Magnuson J."/>
            <person name="Mondo S."/>
            <person name="Nolan M."/>
            <person name="Ohm R."/>
            <person name="Pangilinan J."/>
            <person name="Park H.-J."/>
            <person name="Ramirez L."/>
            <person name="Alfaro M."/>
            <person name="Sun H."/>
            <person name="Tritt A."/>
            <person name="Yoshinaga Y."/>
            <person name="Zwiers L.-H."/>
            <person name="Turgeon B."/>
            <person name="Goodwin S."/>
            <person name="Spatafora J."/>
            <person name="Crous P."/>
            <person name="Grigoriev I."/>
        </authorList>
    </citation>
    <scope>NUCLEOTIDE SEQUENCE</scope>
    <source>
        <strain evidence="4">CBS 113979</strain>
    </source>
</reference>
<keyword evidence="1 2" id="KW-0238">DNA-binding</keyword>
<keyword evidence="5" id="KW-1185">Reference proteome</keyword>
<organism evidence="4 5">
    <name type="scientific">Aulographum hederae CBS 113979</name>
    <dbReference type="NCBI Taxonomy" id="1176131"/>
    <lineage>
        <taxon>Eukaryota</taxon>
        <taxon>Fungi</taxon>
        <taxon>Dikarya</taxon>
        <taxon>Ascomycota</taxon>
        <taxon>Pezizomycotina</taxon>
        <taxon>Dothideomycetes</taxon>
        <taxon>Pleosporomycetidae</taxon>
        <taxon>Aulographales</taxon>
        <taxon>Aulographaceae</taxon>
    </lineage>
</organism>
<dbReference type="Pfam" id="PF00436">
    <property type="entry name" value="SSB"/>
    <property type="match status" value="1"/>
</dbReference>
<dbReference type="PROSITE" id="PS50935">
    <property type="entry name" value="SSB"/>
    <property type="match status" value="1"/>
</dbReference>
<evidence type="ECO:0000256" key="1">
    <source>
        <dbReference type="ARBA" id="ARBA00023125"/>
    </source>
</evidence>
<evidence type="ECO:0000313" key="4">
    <source>
        <dbReference type="EMBL" id="KAF1983450.1"/>
    </source>
</evidence>
<evidence type="ECO:0008006" key="6">
    <source>
        <dbReference type="Google" id="ProtNLM"/>
    </source>
</evidence>
<dbReference type="Gene3D" id="2.40.50.140">
    <property type="entry name" value="Nucleic acid-binding proteins"/>
    <property type="match status" value="1"/>
</dbReference>
<protein>
    <recommendedName>
        <fullName evidence="6">SsDNA binding protein</fullName>
    </recommendedName>
</protein>
<dbReference type="EMBL" id="ML977175">
    <property type="protein sequence ID" value="KAF1983450.1"/>
    <property type="molecule type" value="Genomic_DNA"/>
</dbReference>
<proteinExistence type="predicted"/>
<gene>
    <name evidence="4" type="ORF">K402DRAFT_423787</name>
</gene>
<evidence type="ECO:0000256" key="2">
    <source>
        <dbReference type="PROSITE-ProRule" id="PRU00252"/>
    </source>
</evidence>
<dbReference type="Proteomes" id="UP000800041">
    <property type="component" value="Unassembled WGS sequence"/>
</dbReference>
<name>A0A6G1GRM5_9PEZI</name>
<dbReference type="InterPro" id="IPR000424">
    <property type="entry name" value="Primosome_PriB/ssb"/>
</dbReference>